<reference evidence="1 2" key="1">
    <citation type="submission" date="2023-05" db="EMBL/GenBank/DDBJ databases">
        <title>B98-5 Cell Line De Novo Hybrid Assembly: An Optical Mapping Approach.</title>
        <authorList>
            <person name="Kananen K."/>
            <person name="Auerbach J.A."/>
            <person name="Kautto E."/>
            <person name="Blachly J.S."/>
        </authorList>
    </citation>
    <scope>NUCLEOTIDE SEQUENCE [LARGE SCALE GENOMIC DNA]</scope>
    <source>
        <strain evidence="1">B95-8</strain>
        <tissue evidence="1">Cell line</tissue>
    </source>
</reference>
<dbReference type="EMBL" id="JASSZA010000003">
    <property type="protein sequence ID" value="KAK2115479.1"/>
    <property type="molecule type" value="Genomic_DNA"/>
</dbReference>
<gene>
    <name evidence="1" type="ORF">P7K49_006105</name>
</gene>
<evidence type="ECO:0000313" key="1">
    <source>
        <dbReference type="EMBL" id="KAK2115479.1"/>
    </source>
</evidence>
<comment type="caution">
    <text evidence="1">The sequence shown here is derived from an EMBL/GenBank/DDBJ whole genome shotgun (WGS) entry which is preliminary data.</text>
</comment>
<organism evidence="1 2">
    <name type="scientific">Saguinus oedipus</name>
    <name type="common">Cotton-top tamarin</name>
    <name type="synonym">Oedipomidas oedipus</name>
    <dbReference type="NCBI Taxonomy" id="9490"/>
    <lineage>
        <taxon>Eukaryota</taxon>
        <taxon>Metazoa</taxon>
        <taxon>Chordata</taxon>
        <taxon>Craniata</taxon>
        <taxon>Vertebrata</taxon>
        <taxon>Euteleostomi</taxon>
        <taxon>Mammalia</taxon>
        <taxon>Eutheria</taxon>
        <taxon>Euarchontoglires</taxon>
        <taxon>Primates</taxon>
        <taxon>Haplorrhini</taxon>
        <taxon>Platyrrhini</taxon>
        <taxon>Cebidae</taxon>
        <taxon>Callitrichinae</taxon>
        <taxon>Saguinus</taxon>
    </lineage>
</organism>
<name>A0ABQ9W330_SAGOE</name>
<sequence>MAPCLVDSPEPPQRLYLGFLASFLASFPASQWLKQPSLGSWSLEKHSHVDPTGHYGPAFKKEKKSDLDWDPATCLTRRILINITSFLHENFQKSSSVDLLVESDTFNMKSLSGAGGAGIEEPQVGVRQVIEEATMRADRDDKGLE</sequence>
<accession>A0ABQ9W330</accession>
<evidence type="ECO:0000313" key="2">
    <source>
        <dbReference type="Proteomes" id="UP001266305"/>
    </source>
</evidence>
<dbReference type="Proteomes" id="UP001266305">
    <property type="component" value="Unassembled WGS sequence"/>
</dbReference>
<keyword evidence="2" id="KW-1185">Reference proteome</keyword>
<proteinExistence type="predicted"/>
<protein>
    <submittedName>
        <fullName evidence="1">Uncharacterized protein</fullName>
    </submittedName>
</protein>